<evidence type="ECO:0000256" key="2">
    <source>
        <dbReference type="ARBA" id="ARBA00022527"/>
    </source>
</evidence>
<dbReference type="EMBL" id="JBHSON010000018">
    <property type="protein sequence ID" value="MFC5746909.1"/>
    <property type="molecule type" value="Genomic_DNA"/>
</dbReference>
<evidence type="ECO:0000256" key="4">
    <source>
        <dbReference type="ARBA" id="ARBA00022741"/>
    </source>
</evidence>
<keyword evidence="2" id="KW-0723">Serine/threonine-protein kinase</keyword>
<dbReference type="InterPro" id="IPR008271">
    <property type="entry name" value="Ser/Thr_kinase_AS"/>
</dbReference>
<evidence type="ECO:0000259" key="8">
    <source>
        <dbReference type="PROSITE" id="PS50011"/>
    </source>
</evidence>
<sequence length="219" mass="23517">MLVEGAVVADRYRVAELLGEGAMGQVWRGEDLRLDRPVAVKVLQPHLMHGSLREQALARFEREGRAAARLAHRNIAVVHDVGEHDGLSYLVLEFLHGRDLKSLLRDHPGGLPIEDVLEYGAQAAEGLAAAHAAGIVHRDVKPANLMLSGDGTVKVCDFGIARLHGATTGLTGDASIGTLAYMAPEQIMGQPVDHRADLYALGATVFQLLTGRHVFTGDD</sequence>
<dbReference type="EC" id="2.7.11.1" evidence="1"/>
<organism evidence="9 10">
    <name type="scientific">Actinomadura rugatobispora</name>
    <dbReference type="NCBI Taxonomy" id="1994"/>
    <lineage>
        <taxon>Bacteria</taxon>
        <taxon>Bacillati</taxon>
        <taxon>Actinomycetota</taxon>
        <taxon>Actinomycetes</taxon>
        <taxon>Streptosporangiales</taxon>
        <taxon>Thermomonosporaceae</taxon>
        <taxon>Actinomadura</taxon>
    </lineage>
</organism>
<feature type="binding site" evidence="7">
    <location>
        <position position="41"/>
    </location>
    <ligand>
        <name>ATP</name>
        <dbReference type="ChEBI" id="CHEBI:30616"/>
    </ligand>
</feature>
<dbReference type="InterPro" id="IPR011009">
    <property type="entry name" value="Kinase-like_dom_sf"/>
</dbReference>
<evidence type="ECO:0000256" key="5">
    <source>
        <dbReference type="ARBA" id="ARBA00022777"/>
    </source>
</evidence>
<dbReference type="InterPro" id="IPR017441">
    <property type="entry name" value="Protein_kinase_ATP_BS"/>
</dbReference>
<proteinExistence type="predicted"/>
<dbReference type="PANTHER" id="PTHR43289:SF6">
    <property type="entry name" value="SERINE_THREONINE-PROTEIN KINASE NEKL-3"/>
    <property type="match status" value="1"/>
</dbReference>
<dbReference type="InterPro" id="IPR000719">
    <property type="entry name" value="Prot_kinase_dom"/>
</dbReference>
<dbReference type="PROSITE" id="PS00107">
    <property type="entry name" value="PROTEIN_KINASE_ATP"/>
    <property type="match status" value="1"/>
</dbReference>
<name>A0ABW0ZYR4_9ACTN</name>
<keyword evidence="6 7" id="KW-0067">ATP-binding</keyword>
<evidence type="ECO:0000256" key="6">
    <source>
        <dbReference type="ARBA" id="ARBA00022840"/>
    </source>
</evidence>
<dbReference type="Gene3D" id="1.10.510.10">
    <property type="entry name" value="Transferase(Phosphotransferase) domain 1"/>
    <property type="match status" value="1"/>
</dbReference>
<comment type="caution">
    <text evidence="9">The sequence shown here is derived from an EMBL/GenBank/DDBJ whole genome shotgun (WGS) entry which is preliminary data.</text>
</comment>
<dbReference type="Proteomes" id="UP001596074">
    <property type="component" value="Unassembled WGS sequence"/>
</dbReference>
<feature type="non-terminal residue" evidence="9">
    <location>
        <position position="219"/>
    </location>
</feature>
<dbReference type="CDD" id="cd14014">
    <property type="entry name" value="STKc_PknB_like"/>
    <property type="match status" value="1"/>
</dbReference>
<dbReference type="PROSITE" id="PS50011">
    <property type="entry name" value="PROTEIN_KINASE_DOM"/>
    <property type="match status" value="1"/>
</dbReference>
<dbReference type="Gene3D" id="3.30.200.20">
    <property type="entry name" value="Phosphorylase Kinase, domain 1"/>
    <property type="match status" value="1"/>
</dbReference>
<accession>A0ABW0ZYR4</accession>
<dbReference type="SUPFAM" id="SSF56112">
    <property type="entry name" value="Protein kinase-like (PK-like)"/>
    <property type="match status" value="1"/>
</dbReference>
<keyword evidence="10" id="KW-1185">Reference proteome</keyword>
<gene>
    <name evidence="9" type="ORF">ACFPZN_14880</name>
</gene>
<dbReference type="SMART" id="SM00220">
    <property type="entry name" value="S_TKc"/>
    <property type="match status" value="1"/>
</dbReference>
<evidence type="ECO:0000256" key="1">
    <source>
        <dbReference type="ARBA" id="ARBA00012513"/>
    </source>
</evidence>
<dbReference type="Pfam" id="PF00069">
    <property type="entry name" value="Pkinase"/>
    <property type="match status" value="1"/>
</dbReference>
<protein>
    <recommendedName>
        <fullName evidence="1">non-specific serine/threonine protein kinase</fullName>
        <ecNumber evidence="1">2.7.11.1</ecNumber>
    </recommendedName>
</protein>
<keyword evidence="3 9" id="KW-0808">Transferase</keyword>
<evidence type="ECO:0000256" key="3">
    <source>
        <dbReference type="ARBA" id="ARBA00022679"/>
    </source>
</evidence>
<evidence type="ECO:0000313" key="10">
    <source>
        <dbReference type="Proteomes" id="UP001596074"/>
    </source>
</evidence>
<evidence type="ECO:0000313" key="9">
    <source>
        <dbReference type="EMBL" id="MFC5746909.1"/>
    </source>
</evidence>
<dbReference type="PIRSF" id="PIRSF000654">
    <property type="entry name" value="Integrin-linked_kinase"/>
    <property type="match status" value="1"/>
</dbReference>
<evidence type="ECO:0000256" key="7">
    <source>
        <dbReference type="PROSITE-ProRule" id="PRU10141"/>
    </source>
</evidence>
<dbReference type="PROSITE" id="PS00108">
    <property type="entry name" value="PROTEIN_KINASE_ST"/>
    <property type="match status" value="1"/>
</dbReference>
<feature type="domain" description="Protein kinase" evidence="8">
    <location>
        <begin position="12"/>
        <end position="219"/>
    </location>
</feature>
<dbReference type="PANTHER" id="PTHR43289">
    <property type="entry name" value="MITOGEN-ACTIVATED PROTEIN KINASE KINASE KINASE 20-RELATED"/>
    <property type="match status" value="1"/>
</dbReference>
<dbReference type="GO" id="GO:0004674">
    <property type="term" value="F:protein serine/threonine kinase activity"/>
    <property type="evidence" value="ECO:0007669"/>
    <property type="project" value="UniProtKB-EC"/>
</dbReference>
<keyword evidence="4 7" id="KW-0547">Nucleotide-binding</keyword>
<dbReference type="RefSeq" id="WP_378282530.1">
    <property type="nucleotide sequence ID" value="NZ_JBHSON010000018.1"/>
</dbReference>
<keyword evidence="5 9" id="KW-0418">Kinase</keyword>
<reference evidence="10" key="1">
    <citation type="journal article" date="2019" name="Int. J. Syst. Evol. Microbiol.">
        <title>The Global Catalogue of Microorganisms (GCM) 10K type strain sequencing project: providing services to taxonomists for standard genome sequencing and annotation.</title>
        <authorList>
            <consortium name="The Broad Institute Genomics Platform"/>
            <consortium name="The Broad Institute Genome Sequencing Center for Infectious Disease"/>
            <person name="Wu L."/>
            <person name="Ma J."/>
        </authorList>
    </citation>
    <scope>NUCLEOTIDE SEQUENCE [LARGE SCALE GENOMIC DNA]</scope>
    <source>
        <strain evidence="10">KCTC 42087</strain>
    </source>
</reference>